<feature type="non-terminal residue" evidence="1">
    <location>
        <position position="61"/>
    </location>
</feature>
<evidence type="ECO:0000313" key="1">
    <source>
        <dbReference type="EMBL" id="GAV06635.1"/>
    </source>
</evidence>
<sequence>DLSSSPVKTAEHLTLRAQENGSSPSTLLPLWASFQTADWSGMRRSIKATTTETSTTPTTRS</sequence>
<name>A0A1D1VZ16_RAMVA</name>
<evidence type="ECO:0000313" key="2">
    <source>
        <dbReference type="Proteomes" id="UP000186922"/>
    </source>
</evidence>
<dbReference type="Proteomes" id="UP000186922">
    <property type="component" value="Unassembled WGS sequence"/>
</dbReference>
<accession>A0A1D1VZ16</accession>
<dbReference type="AlphaFoldDB" id="A0A1D1VZ16"/>
<feature type="non-terminal residue" evidence="1">
    <location>
        <position position="1"/>
    </location>
</feature>
<organism evidence="1 2">
    <name type="scientific">Ramazzottius varieornatus</name>
    <name type="common">Water bear</name>
    <name type="synonym">Tardigrade</name>
    <dbReference type="NCBI Taxonomy" id="947166"/>
    <lineage>
        <taxon>Eukaryota</taxon>
        <taxon>Metazoa</taxon>
        <taxon>Ecdysozoa</taxon>
        <taxon>Tardigrada</taxon>
        <taxon>Eutardigrada</taxon>
        <taxon>Parachela</taxon>
        <taxon>Hypsibioidea</taxon>
        <taxon>Ramazzottiidae</taxon>
        <taxon>Ramazzottius</taxon>
    </lineage>
</organism>
<comment type="caution">
    <text evidence="1">The sequence shown here is derived from an EMBL/GenBank/DDBJ whole genome shotgun (WGS) entry which is preliminary data.</text>
</comment>
<proteinExistence type="predicted"/>
<keyword evidence="2" id="KW-1185">Reference proteome</keyword>
<gene>
    <name evidence="1" type="primary">RvY_16591-1</name>
    <name evidence="1" type="synonym">RvY_16591.1</name>
    <name evidence="1" type="ORF">RvY_16591</name>
</gene>
<reference evidence="1 2" key="1">
    <citation type="journal article" date="2016" name="Nat. Commun.">
        <title>Extremotolerant tardigrade genome and improved radiotolerance of human cultured cells by tardigrade-unique protein.</title>
        <authorList>
            <person name="Hashimoto T."/>
            <person name="Horikawa D.D."/>
            <person name="Saito Y."/>
            <person name="Kuwahara H."/>
            <person name="Kozuka-Hata H."/>
            <person name="Shin-I T."/>
            <person name="Minakuchi Y."/>
            <person name="Ohishi K."/>
            <person name="Motoyama A."/>
            <person name="Aizu T."/>
            <person name="Enomoto A."/>
            <person name="Kondo K."/>
            <person name="Tanaka S."/>
            <person name="Hara Y."/>
            <person name="Koshikawa S."/>
            <person name="Sagara H."/>
            <person name="Miura T."/>
            <person name="Yokobori S."/>
            <person name="Miyagawa K."/>
            <person name="Suzuki Y."/>
            <person name="Kubo T."/>
            <person name="Oyama M."/>
            <person name="Kohara Y."/>
            <person name="Fujiyama A."/>
            <person name="Arakawa K."/>
            <person name="Katayama T."/>
            <person name="Toyoda A."/>
            <person name="Kunieda T."/>
        </authorList>
    </citation>
    <scope>NUCLEOTIDE SEQUENCE [LARGE SCALE GENOMIC DNA]</scope>
    <source>
        <strain evidence="1 2">YOKOZUNA-1</strain>
    </source>
</reference>
<dbReference type="EMBL" id="BDGG01000014">
    <property type="protein sequence ID" value="GAV06635.1"/>
    <property type="molecule type" value="Genomic_DNA"/>
</dbReference>
<protein>
    <submittedName>
        <fullName evidence="1">Uncharacterized protein</fullName>
    </submittedName>
</protein>